<evidence type="ECO:0000256" key="1">
    <source>
        <dbReference type="SAM" id="MobiDB-lite"/>
    </source>
</evidence>
<feature type="compositionally biased region" description="Basic residues" evidence="1">
    <location>
        <begin position="9"/>
        <end position="23"/>
    </location>
</feature>
<dbReference type="SUPFAM" id="SSF52768">
    <property type="entry name" value="Arginase/deacetylase"/>
    <property type="match status" value="2"/>
</dbReference>
<dbReference type="Proteomes" id="UP000504617">
    <property type="component" value="Unplaced"/>
</dbReference>
<evidence type="ECO:0000259" key="2">
    <source>
        <dbReference type="Pfam" id="PF00850"/>
    </source>
</evidence>
<evidence type="ECO:0000313" key="4">
    <source>
        <dbReference type="RefSeq" id="XP_013928600.1"/>
    </source>
</evidence>
<dbReference type="OrthoDB" id="424012at2759"/>
<dbReference type="GO" id="GO:0004407">
    <property type="term" value="F:histone deacetylase activity"/>
    <property type="evidence" value="ECO:0007669"/>
    <property type="project" value="TreeGrafter"/>
</dbReference>
<feature type="region of interest" description="Disordered" evidence="1">
    <location>
        <begin position="298"/>
        <end position="331"/>
    </location>
</feature>
<sequence>LASEPNLKLRCKAKKTERRKNPLTRKESAPPSLKRRPAEAIDSSPSSSSTPVSGCSSPNDSLVPEHGAAPGLIQEVWNPGDGDHRAHPGLAHKVPVLTSTHSPMFLPANLEQHEPGSPLSPRLHPVIILEPSPLVAVPGLGSVPFHFSSSMLPSERLPMPVIHKPLGRTRSEPLPSNSRTVQQQLAYQQHHAFLLEHLKQQTQLGKRMAKSSEKPRLQQIPSSEDMEATAGEDLYEQPQGQGEPPPSGGGSKEAERISRLGQQPREEIALHQAHYVWEQQQRMQQQQLLRRQPADSLLTPAARGGHRPLSRAHSSPAPATACLPSQDASSKVIPLPVPEQSIKPRFTTGIVYDSVMLKHQCSCGDNSNHPEHAGRIQSIWSRLQERGLRNQCEVGGSVGQIKSTFGTTHRLLTFSLPPPQDVHHGNGTQQVFYRDPNVLYLSLHRYDDGNFFPGSGAADEVGSGAGEGFTVNVAWTGGLEPPMGDPEYLAAFRTVVMPIAQEFSPDVVLVSAGFDAADGHPPPLGGYKVSAKCFGYMTRQLMNVAGGALVLALEGGHDLTAICDASEACVSALLGNELEPLPEEILQQKPSTNAVHSLEAVIEVQSKWRDSSYCEG</sequence>
<feature type="region of interest" description="Disordered" evidence="1">
    <location>
        <begin position="204"/>
        <end position="259"/>
    </location>
</feature>
<feature type="compositionally biased region" description="Low complexity" evidence="1">
    <location>
        <begin position="43"/>
        <end position="58"/>
    </location>
</feature>
<dbReference type="InterPro" id="IPR023801">
    <property type="entry name" value="His_deacetylse_dom"/>
</dbReference>
<dbReference type="RefSeq" id="XP_013928600.1">
    <property type="nucleotide sequence ID" value="XM_014073125.1"/>
</dbReference>
<reference evidence="4" key="1">
    <citation type="submission" date="2025-08" db="UniProtKB">
        <authorList>
            <consortium name="RefSeq"/>
        </authorList>
    </citation>
    <scope>IDENTIFICATION</scope>
    <source>
        <tissue evidence="4">Skeletal muscle</tissue>
    </source>
</reference>
<accession>A0A6I9YYE8</accession>
<dbReference type="Gene3D" id="3.40.800.20">
    <property type="entry name" value="Histone deacetylase domain"/>
    <property type="match status" value="2"/>
</dbReference>
<dbReference type="Pfam" id="PF00850">
    <property type="entry name" value="Hist_deacetyl"/>
    <property type="match status" value="1"/>
</dbReference>
<dbReference type="KEGG" id="tsr:106554460"/>
<evidence type="ECO:0000313" key="3">
    <source>
        <dbReference type="Proteomes" id="UP000504617"/>
    </source>
</evidence>
<dbReference type="PANTHER" id="PTHR10625">
    <property type="entry name" value="HISTONE DEACETYLASE HDAC1-RELATED"/>
    <property type="match status" value="1"/>
</dbReference>
<dbReference type="GeneID" id="106554460"/>
<feature type="domain" description="Histone deacetylase" evidence="2">
    <location>
        <begin position="421"/>
        <end position="573"/>
    </location>
</feature>
<feature type="non-terminal residue" evidence="4">
    <location>
        <position position="1"/>
    </location>
</feature>
<dbReference type="GO" id="GO:0040029">
    <property type="term" value="P:epigenetic regulation of gene expression"/>
    <property type="evidence" value="ECO:0007669"/>
    <property type="project" value="TreeGrafter"/>
</dbReference>
<gene>
    <name evidence="4" type="primary">LOC106554460</name>
</gene>
<keyword evidence="3" id="KW-1185">Reference proteome</keyword>
<name>A0A6I9YYE8_9SAUR</name>
<protein>
    <submittedName>
        <fullName evidence="4">Histone deacetylase 7-like</fullName>
    </submittedName>
</protein>
<proteinExistence type="predicted"/>
<dbReference type="InterPro" id="IPR023696">
    <property type="entry name" value="Ureohydrolase_dom_sf"/>
</dbReference>
<feature type="region of interest" description="Disordered" evidence="1">
    <location>
        <begin position="1"/>
        <end position="66"/>
    </location>
</feature>
<dbReference type="GO" id="GO:0000118">
    <property type="term" value="C:histone deacetylase complex"/>
    <property type="evidence" value="ECO:0007669"/>
    <property type="project" value="TreeGrafter"/>
</dbReference>
<dbReference type="PANTHER" id="PTHR10625:SF42">
    <property type="entry name" value="HISTONE DEACETYLASE 7"/>
    <property type="match status" value="1"/>
</dbReference>
<dbReference type="AlphaFoldDB" id="A0A6I9YYE8"/>
<dbReference type="InterPro" id="IPR037138">
    <property type="entry name" value="His_deacetylse_dom_sf"/>
</dbReference>
<organism evidence="3 4">
    <name type="scientific">Thamnophis sirtalis</name>
    <dbReference type="NCBI Taxonomy" id="35019"/>
    <lineage>
        <taxon>Eukaryota</taxon>
        <taxon>Metazoa</taxon>
        <taxon>Chordata</taxon>
        <taxon>Craniata</taxon>
        <taxon>Vertebrata</taxon>
        <taxon>Euteleostomi</taxon>
        <taxon>Lepidosauria</taxon>
        <taxon>Squamata</taxon>
        <taxon>Bifurcata</taxon>
        <taxon>Unidentata</taxon>
        <taxon>Episquamata</taxon>
        <taxon>Toxicofera</taxon>
        <taxon>Serpentes</taxon>
        <taxon>Colubroidea</taxon>
        <taxon>Colubridae</taxon>
        <taxon>Natricinae</taxon>
        <taxon>Thamnophis</taxon>
    </lineage>
</organism>